<evidence type="ECO:0000313" key="3">
    <source>
        <dbReference type="EMBL" id="WCO68467.1"/>
    </source>
</evidence>
<evidence type="ECO:0000256" key="2">
    <source>
        <dbReference type="SAM" id="Phobius"/>
    </source>
</evidence>
<keyword evidence="2" id="KW-0472">Membrane</keyword>
<organism evidence="3 4">
    <name type="scientific">Iamia majanohamensis</name>
    <dbReference type="NCBI Taxonomy" id="467976"/>
    <lineage>
        <taxon>Bacteria</taxon>
        <taxon>Bacillati</taxon>
        <taxon>Actinomycetota</taxon>
        <taxon>Acidimicrobiia</taxon>
        <taxon>Acidimicrobiales</taxon>
        <taxon>Iamiaceae</taxon>
        <taxon>Iamia</taxon>
    </lineage>
</organism>
<feature type="compositionally biased region" description="Gly residues" evidence="1">
    <location>
        <begin position="1"/>
        <end position="14"/>
    </location>
</feature>
<reference evidence="3" key="1">
    <citation type="submission" date="2023-01" db="EMBL/GenBank/DDBJ databases">
        <title>The diversity of Class Acidimicrobiia in South China Sea sediment environments and the proposal of Iamia marina sp. nov., a novel species of the genus Iamia.</title>
        <authorList>
            <person name="He Y."/>
            <person name="Tian X."/>
        </authorList>
    </citation>
    <scope>NUCLEOTIDE SEQUENCE</scope>
    <source>
        <strain evidence="3">DSM 19957</strain>
    </source>
</reference>
<feature type="region of interest" description="Disordered" evidence="1">
    <location>
        <begin position="82"/>
        <end position="130"/>
    </location>
</feature>
<feature type="region of interest" description="Disordered" evidence="1">
    <location>
        <begin position="1"/>
        <end position="55"/>
    </location>
</feature>
<feature type="transmembrane region" description="Helical" evidence="2">
    <location>
        <begin position="59"/>
        <end position="80"/>
    </location>
</feature>
<name>A0AAF0BV40_9ACTN</name>
<evidence type="ECO:0000256" key="1">
    <source>
        <dbReference type="SAM" id="MobiDB-lite"/>
    </source>
</evidence>
<dbReference type="RefSeq" id="WP_272737984.1">
    <property type="nucleotide sequence ID" value="NZ_CP116942.1"/>
</dbReference>
<accession>A0AAF0BV40</accession>
<evidence type="ECO:0000313" key="4">
    <source>
        <dbReference type="Proteomes" id="UP001216390"/>
    </source>
</evidence>
<dbReference type="KEGG" id="ima:PO878_06965"/>
<feature type="compositionally biased region" description="Low complexity" evidence="1">
    <location>
        <begin position="90"/>
        <end position="123"/>
    </location>
</feature>
<keyword evidence="2" id="KW-1133">Transmembrane helix</keyword>
<dbReference type="AlphaFoldDB" id="A0AAF0BV40"/>
<keyword evidence="2" id="KW-0812">Transmembrane</keyword>
<sequence>MVDTGPGRGEGLSVGGARYPSGPPEHWPSWVPPLAPAPGSVGAGGPAGGPPDQGGRRSAGIVAGVAVVALLLVVGAVALATSGGGEDDTASGTTSTSSASSPTTLVPTLPSVPGLDPNDPGLDPSDDARPLEEVLPGLVDFVEQTRGREFRTEPVVEPLPEAEFVERFRSVVAGDEQAVRDAGVAPRALGILDPDSDPVAVQDDLGEQGVAGFYDPETEELVVRGDQITPYVETIIVHELTHALDDQYVDLERPEALAERPDESGFGFLALTEGTARHVQVAYEDQLSPDDVLSAQIESLSSQLGGSSATPLPLPFSVATQLPYGNGEVLVDALVDQGGMGAVDAAYEAPPTTSEQVLDPAAYAAQEPAVAVSAPSADGPVVGEGAFGAVDLRILQVVADPSIVTDLLEQTGPVSPTVAVDPLDGFGGGRYVSWEQGDEACIRFTAVGDSGPGAAQVTEIVQGWAAAVGGADVVPTGGGAGGVTATRCA</sequence>
<keyword evidence="4" id="KW-1185">Reference proteome</keyword>
<dbReference type="Proteomes" id="UP001216390">
    <property type="component" value="Chromosome"/>
</dbReference>
<proteinExistence type="predicted"/>
<feature type="compositionally biased region" description="Pro residues" evidence="1">
    <location>
        <begin position="21"/>
        <end position="36"/>
    </location>
</feature>
<dbReference type="EMBL" id="CP116942">
    <property type="protein sequence ID" value="WCO68467.1"/>
    <property type="molecule type" value="Genomic_DNA"/>
</dbReference>
<gene>
    <name evidence="3" type="ORF">PO878_06965</name>
</gene>
<protein>
    <submittedName>
        <fullName evidence="3">Uncharacterized protein</fullName>
    </submittedName>
</protein>